<keyword evidence="3" id="KW-1185">Reference proteome</keyword>
<dbReference type="AlphaFoldDB" id="A0A243S706"/>
<accession>A0A243S706</accession>
<sequence length="117" mass="12977">MTYTLTMAADQGIQIADDGVAEVSMTEARAQLTRLIRGVREDGRPGAFTERGERRAYVVTPAMFSRVKGPSEKEKAFSELVHKLDALFQDPEFAARVAEKDPELHEVLEGGAYHLLL</sequence>
<protein>
    <recommendedName>
        <fullName evidence="4">Prevent-host-death family protein</fullName>
    </recommendedName>
</protein>
<gene>
    <name evidence="2" type="ORF">CA983_10090</name>
</gene>
<reference evidence="2 3" key="1">
    <citation type="submission" date="2017-05" db="EMBL/GenBank/DDBJ databases">
        <title>Biotechnological potential of actinobacteria isolated from South African environments.</title>
        <authorList>
            <person name="Le Roes-Hill M."/>
            <person name="Prins A."/>
            <person name="Durrell K.A."/>
        </authorList>
    </citation>
    <scope>NUCLEOTIDE SEQUENCE [LARGE SCALE GENOMIC DNA]</scope>
    <source>
        <strain evidence="2 3">HMC13</strain>
    </source>
</reference>
<proteinExistence type="inferred from homology"/>
<dbReference type="InterPro" id="IPR036165">
    <property type="entry name" value="YefM-like_sf"/>
</dbReference>
<dbReference type="NCBIfam" id="TIGR01552">
    <property type="entry name" value="phd_fam"/>
    <property type="match status" value="1"/>
</dbReference>
<name>A0A243S706_9ACTN</name>
<evidence type="ECO:0008006" key="4">
    <source>
        <dbReference type="Google" id="ProtNLM"/>
    </source>
</evidence>
<organism evidence="2 3">
    <name type="scientific">Streptomyces swartbergensis</name>
    <dbReference type="NCBI Taxonomy" id="487165"/>
    <lineage>
        <taxon>Bacteria</taxon>
        <taxon>Bacillati</taxon>
        <taxon>Actinomycetota</taxon>
        <taxon>Actinomycetes</taxon>
        <taxon>Kitasatosporales</taxon>
        <taxon>Streptomycetaceae</taxon>
        <taxon>Streptomyces</taxon>
    </lineage>
</organism>
<comment type="caution">
    <text evidence="2">The sequence shown here is derived from an EMBL/GenBank/DDBJ whole genome shotgun (WGS) entry which is preliminary data.</text>
</comment>
<dbReference type="Proteomes" id="UP000195105">
    <property type="component" value="Unassembled WGS sequence"/>
</dbReference>
<comment type="similarity">
    <text evidence="1">Belongs to the phD/YefM antitoxin family.</text>
</comment>
<evidence type="ECO:0000313" key="3">
    <source>
        <dbReference type="Proteomes" id="UP000195105"/>
    </source>
</evidence>
<dbReference type="EMBL" id="NGFN01000043">
    <property type="protein sequence ID" value="OUD03350.1"/>
    <property type="molecule type" value="Genomic_DNA"/>
</dbReference>
<evidence type="ECO:0000256" key="1">
    <source>
        <dbReference type="ARBA" id="ARBA00009981"/>
    </source>
</evidence>
<dbReference type="SUPFAM" id="SSF143120">
    <property type="entry name" value="YefM-like"/>
    <property type="match status" value="1"/>
</dbReference>
<evidence type="ECO:0000313" key="2">
    <source>
        <dbReference type="EMBL" id="OUD03350.1"/>
    </source>
</evidence>